<sequence length="86" mass="9386">MSFLCFYNVTNNAAAAASLPAPSAPHTHSTATAPHTWPSPPCSQAKIHPRLENQLRFKSDFPGVGAEPRWPRLLALTRRPGPEDNL</sequence>
<feature type="compositionally biased region" description="Low complexity" evidence="1">
    <location>
        <begin position="19"/>
        <end position="36"/>
    </location>
</feature>
<dbReference type="EMBL" id="VSRR010120768">
    <property type="protein sequence ID" value="MPC99974.1"/>
    <property type="molecule type" value="Genomic_DNA"/>
</dbReference>
<dbReference type="AlphaFoldDB" id="A0A5B7K5Q2"/>
<reference evidence="2 3" key="1">
    <citation type="submission" date="2019-05" db="EMBL/GenBank/DDBJ databases">
        <title>Another draft genome of Portunus trituberculatus and its Hox gene families provides insights of decapod evolution.</title>
        <authorList>
            <person name="Jeong J.-H."/>
            <person name="Song I."/>
            <person name="Kim S."/>
            <person name="Choi T."/>
            <person name="Kim D."/>
            <person name="Ryu S."/>
            <person name="Kim W."/>
        </authorList>
    </citation>
    <scope>NUCLEOTIDE SEQUENCE [LARGE SCALE GENOMIC DNA]</scope>
    <source>
        <tissue evidence="2">Muscle</tissue>
    </source>
</reference>
<evidence type="ECO:0000256" key="1">
    <source>
        <dbReference type="SAM" id="MobiDB-lite"/>
    </source>
</evidence>
<evidence type="ECO:0000313" key="3">
    <source>
        <dbReference type="Proteomes" id="UP000324222"/>
    </source>
</evidence>
<proteinExistence type="predicted"/>
<name>A0A5B7K5Q2_PORTR</name>
<gene>
    <name evidence="2" type="ORF">E2C01_095421</name>
</gene>
<evidence type="ECO:0000313" key="2">
    <source>
        <dbReference type="EMBL" id="MPC99974.1"/>
    </source>
</evidence>
<organism evidence="2 3">
    <name type="scientific">Portunus trituberculatus</name>
    <name type="common">Swimming crab</name>
    <name type="synonym">Neptunus trituberculatus</name>
    <dbReference type="NCBI Taxonomy" id="210409"/>
    <lineage>
        <taxon>Eukaryota</taxon>
        <taxon>Metazoa</taxon>
        <taxon>Ecdysozoa</taxon>
        <taxon>Arthropoda</taxon>
        <taxon>Crustacea</taxon>
        <taxon>Multicrustacea</taxon>
        <taxon>Malacostraca</taxon>
        <taxon>Eumalacostraca</taxon>
        <taxon>Eucarida</taxon>
        <taxon>Decapoda</taxon>
        <taxon>Pleocyemata</taxon>
        <taxon>Brachyura</taxon>
        <taxon>Eubrachyura</taxon>
        <taxon>Portunoidea</taxon>
        <taxon>Portunidae</taxon>
        <taxon>Portuninae</taxon>
        <taxon>Portunus</taxon>
    </lineage>
</organism>
<accession>A0A5B7K5Q2</accession>
<dbReference type="Proteomes" id="UP000324222">
    <property type="component" value="Unassembled WGS sequence"/>
</dbReference>
<feature type="region of interest" description="Disordered" evidence="1">
    <location>
        <begin position="19"/>
        <end position="45"/>
    </location>
</feature>
<comment type="caution">
    <text evidence="2">The sequence shown here is derived from an EMBL/GenBank/DDBJ whole genome shotgun (WGS) entry which is preliminary data.</text>
</comment>
<protein>
    <submittedName>
        <fullName evidence="2">Uncharacterized protein</fullName>
    </submittedName>
</protein>
<keyword evidence="3" id="KW-1185">Reference proteome</keyword>